<dbReference type="PANTHER" id="PTHR33198">
    <property type="entry name" value="ANK_REP_REGION DOMAIN-CONTAINING PROTEIN-RELATED"/>
    <property type="match status" value="1"/>
</dbReference>
<dbReference type="SUPFAM" id="SSF57756">
    <property type="entry name" value="Retrovirus zinc finger-like domains"/>
    <property type="match status" value="1"/>
</dbReference>
<reference evidence="2 3" key="1">
    <citation type="submission" date="2024-03" db="EMBL/GenBank/DDBJ databases">
        <title>Adaptation during the transition from Ophiocordyceps entomopathogen to insect associate is accompanied by gene loss and intensified selection.</title>
        <authorList>
            <person name="Ward C.M."/>
            <person name="Onetto C.A."/>
            <person name="Borneman A.R."/>
        </authorList>
    </citation>
    <scope>NUCLEOTIDE SEQUENCE [LARGE SCALE GENOMIC DNA]</scope>
    <source>
        <strain evidence="2">AWRI1</strain>
        <tissue evidence="2">Single Adult Female</tissue>
    </source>
</reference>
<evidence type="ECO:0000313" key="3">
    <source>
        <dbReference type="Proteomes" id="UP001367676"/>
    </source>
</evidence>
<dbReference type="InterPro" id="IPR001878">
    <property type="entry name" value="Znf_CCHC"/>
</dbReference>
<evidence type="ECO:0000313" key="2">
    <source>
        <dbReference type="EMBL" id="KAK7572069.1"/>
    </source>
</evidence>
<dbReference type="GO" id="GO:0003676">
    <property type="term" value="F:nucleic acid binding"/>
    <property type="evidence" value="ECO:0007669"/>
    <property type="project" value="InterPro"/>
</dbReference>
<protein>
    <recommendedName>
        <fullName evidence="1">CCHC-type domain-containing protein</fullName>
    </recommendedName>
</protein>
<proteinExistence type="predicted"/>
<organism evidence="2 3">
    <name type="scientific">Parthenolecanium corni</name>
    <dbReference type="NCBI Taxonomy" id="536013"/>
    <lineage>
        <taxon>Eukaryota</taxon>
        <taxon>Metazoa</taxon>
        <taxon>Ecdysozoa</taxon>
        <taxon>Arthropoda</taxon>
        <taxon>Hexapoda</taxon>
        <taxon>Insecta</taxon>
        <taxon>Pterygota</taxon>
        <taxon>Neoptera</taxon>
        <taxon>Paraneoptera</taxon>
        <taxon>Hemiptera</taxon>
        <taxon>Sternorrhyncha</taxon>
        <taxon>Coccoidea</taxon>
        <taxon>Coccidae</taxon>
        <taxon>Parthenolecanium</taxon>
    </lineage>
</organism>
<feature type="domain" description="CCHC-type" evidence="1">
    <location>
        <begin position="299"/>
        <end position="315"/>
    </location>
</feature>
<dbReference type="PANTHER" id="PTHR33198:SF19">
    <property type="entry name" value="CCHC-TYPE DOMAIN-CONTAINING PROTEIN"/>
    <property type="match status" value="1"/>
</dbReference>
<accession>A0AAN9XYD3</accession>
<name>A0AAN9XYD3_9HEMI</name>
<dbReference type="InterPro" id="IPR036875">
    <property type="entry name" value="Znf_CCHC_sf"/>
</dbReference>
<keyword evidence="3" id="KW-1185">Reference proteome</keyword>
<dbReference type="AlphaFoldDB" id="A0AAN9XYD3"/>
<gene>
    <name evidence="2" type="ORF">V9T40_014541</name>
</gene>
<feature type="domain" description="CCHC-type" evidence="1">
    <location>
        <begin position="279"/>
        <end position="295"/>
    </location>
</feature>
<dbReference type="SMART" id="SM00343">
    <property type="entry name" value="ZnF_C2HC"/>
    <property type="match status" value="2"/>
</dbReference>
<dbReference type="EMBL" id="JBBCAQ010000038">
    <property type="protein sequence ID" value="KAK7572069.1"/>
    <property type="molecule type" value="Genomic_DNA"/>
</dbReference>
<dbReference type="Gene3D" id="4.10.60.10">
    <property type="entry name" value="Zinc finger, CCHC-type"/>
    <property type="match status" value="1"/>
</dbReference>
<comment type="caution">
    <text evidence="2">The sequence shown here is derived from an EMBL/GenBank/DDBJ whole genome shotgun (WGS) entry which is preliminary data.</text>
</comment>
<sequence length="353" mass="39708">MFSNERNVNVKLPIQNPPVSNLVSVQNSAASNSVSNQSAASGSSSSVVIRPKMQIALLFQEYNPDSEDIGSYLDCFDCFTFVNDIEDAKKSKFFIACVGASVYQRLLLLAIPKKPTELSFAEIESLLRAEYKKKPLIHLARHNFRHRKQNPSESFKEFYNDLKELSQDCAFDSADILKEELKSQIIAGIGDPKTQSYFFMQPKLNLDDVVKKVEIDEEAGDVNVHKISEPFVQKTFKCRNNRGSLSYPFENSSTDQNYANDQNSLPNCESHPPAYRPFVCYRCASQGHKADVCFYRTATCNKCQKVGHIAVACGKARESFQATEAEQKVNQVHDSEPYEIVPLSSVANYDFSL</sequence>
<dbReference type="GO" id="GO:0008270">
    <property type="term" value="F:zinc ion binding"/>
    <property type="evidence" value="ECO:0007669"/>
    <property type="project" value="InterPro"/>
</dbReference>
<dbReference type="Proteomes" id="UP001367676">
    <property type="component" value="Unassembled WGS sequence"/>
</dbReference>
<evidence type="ECO:0000259" key="1">
    <source>
        <dbReference type="SMART" id="SM00343"/>
    </source>
</evidence>